<gene>
    <name evidence="2" type="ORF">TW81_03300</name>
</gene>
<dbReference type="EMBL" id="JXXV01000007">
    <property type="protein sequence ID" value="KJY84568.1"/>
    <property type="molecule type" value="Genomic_DNA"/>
</dbReference>
<dbReference type="Proteomes" id="UP000033673">
    <property type="component" value="Unassembled WGS sequence"/>
</dbReference>
<feature type="transmembrane region" description="Helical" evidence="1">
    <location>
        <begin position="28"/>
        <end position="48"/>
    </location>
</feature>
<sequence length="158" mass="18232">MSSETQTSLLPLNPMHLPEPPAWLPLAWGWWALIGGLLALLLTTWLLLRWNKKRLAPKKTALRLLALDQKPSEAIELVRQAALCYFPREQIAQLTGKEWYVFLDSQLSSPRFSENYELWQQALYSKQPIPNAQALIQDCSEWINQALPPKKRRSKTRG</sequence>
<comment type="caution">
    <text evidence="2">The sequence shown here is derived from an EMBL/GenBank/DDBJ whole genome shotgun (WGS) entry which is preliminary data.</text>
</comment>
<organism evidence="2 3">
    <name type="scientific">Vibrio galatheae</name>
    <dbReference type="NCBI Taxonomy" id="579748"/>
    <lineage>
        <taxon>Bacteria</taxon>
        <taxon>Pseudomonadati</taxon>
        <taxon>Pseudomonadota</taxon>
        <taxon>Gammaproteobacteria</taxon>
        <taxon>Vibrionales</taxon>
        <taxon>Vibrionaceae</taxon>
        <taxon>Vibrio</taxon>
    </lineage>
</organism>
<evidence type="ECO:0008006" key="4">
    <source>
        <dbReference type="Google" id="ProtNLM"/>
    </source>
</evidence>
<name>A0A0F4NP13_9VIBR</name>
<evidence type="ECO:0000313" key="2">
    <source>
        <dbReference type="EMBL" id="KJY84568.1"/>
    </source>
</evidence>
<keyword evidence="1" id="KW-0812">Transmembrane</keyword>
<dbReference type="AlphaFoldDB" id="A0A0F4NP13"/>
<evidence type="ECO:0000256" key="1">
    <source>
        <dbReference type="SAM" id="Phobius"/>
    </source>
</evidence>
<dbReference type="InterPro" id="IPR025489">
    <property type="entry name" value="DUF4381"/>
</dbReference>
<dbReference type="RefSeq" id="WP_045954311.1">
    <property type="nucleotide sequence ID" value="NZ_JXXV01000007.1"/>
</dbReference>
<keyword evidence="1" id="KW-0472">Membrane</keyword>
<dbReference type="STRING" id="579748.TW81_03300"/>
<dbReference type="OrthoDB" id="283083at2"/>
<dbReference type="Pfam" id="PF14316">
    <property type="entry name" value="DUF4381"/>
    <property type="match status" value="1"/>
</dbReference>
<proteinExistence type="predicted"/>
<reference evidence="2 3" key="1">
    <citation type="journal article" date="2015" name="BMC Genomics">
        <title>Genome mining reveals unlocked bioactive potential of marine Gram-negative bacteria.</title>
        <authorList>
            <person name="Machado H."/>
            <person name="Sonnenschein E.C."/>
            <person name="Melchiorsen J."/>
            <person name="Gram L."/>
        </authorList>
    </citation>
    <scope>NUCLEOTIDE SEQUENCE [LARGE SCALE GENOMIC DNA]</scope>
    <source>
        <strain evidence="2 3">S2757</strain>
    </source>
</reference>
<dbReference type="PATRIC" id="fig|579748.3.peg.686"/>
<evidence type="ECO:0000313" key="3">
    <source>
        <dbReference type="Proteomes" id="UP000033673"/>
    </source>
</evidence>
<keyword evidence="1" id="KW-1133">Transmembrane helix</keyword>
<keyword evidence="3" id="KW-1185">Reference proteome</keyword>
<protein>
    <recommendedName>
        <fullName evidence="4">DUF4381 domain-containing protein</fullName>
    </recommendedName>
</protein>
<accession>A0A0F4NP13</accession>